<protein>
    <recommendedName>
        <fullName evidence="6">Histidine phosphatase family protein</fullName>
    </recommendedName>
</protein>
<dbReference type="PANTHER" id="PTHR48100">
    <property type="entry name" value="BROAD-SPECIFICITY PHOSPHATASE YOR283W-RELATED"/>
    <property type="match status" value="1"/>
</dbReference>
<dbReference type="SUPFAM" id="SSF53254">
    <property type="entry name" value="Phosphoglycerate mutase-like"/>
    <property type="match status" value="1"/>
</dbReference>
<evidence type="ECO:0000256" key="1">
    <source>
        <dbReference type="ARBA" id="ARBA00023152"/>
    </source>
</evidence>
<reference evidence="5" key="1">
    <citation type="submission" date="2017-08" db="EMBL/GenBank/DDBJ databases">
        <title>A dynamic microbial community with high functional redundancy inhabits the cold, oxic subseafloor aquifer.</title>
        <authorList>
            <person name="Tully B.J."/>
            <person name="Wheat C.G."/>
            <person name="Glazer B.T."/>
            <person name="Huber J.A."/>
        </authorList>
    </citation>
    <scope>NUCLEOTIDE SEQUENCE [LARGE SCALE GENOMIC DNA]</scope>
</reference>
<dbReference type="GO" id="GO:0005737">
    <property type="term" value="C:cytoplasm"/>
    <property type="evidence" value="ECO:0007669"/>
    <property type="project" value="TreeGrafter"/>
</dbReference>
<dbReference type="Proteomes" id="UP000218767">
    <property type="component" value="Unassembled WGS sequence"/>
</dbReference>
<evidence type="ECO:0000256" key="2">
    <source>
        <dbReference type="ARBA" id="ARBA00023235"/>
    </source>
</evidence>
<dbReference type="Gene3D" id="3.40.50.1240">
    <property type="entry name" value="Phosphoglycerate mutase-like"/>
    <property type="match status" value="1"/>
</dbReference>
<keyword evidence="1" id="KW-0324">Glycolysis</keyword>
<organism evidence="4 5">
    <name type="scientific">SAR86 cluster bacterium</name>
    <dbReference type="NCBI Taxonomy" id="2030880"/>
    <lineage>
        <taxon>Bacteria</taxon>
        <taxon>Pseudomonadati</taxon>
        <taxon>Pseudomonadota</taxon>
        <taxon>Gammaproteobacteria</taxon>
        <taxon>SAR86 cluster</taxon>
    </lineage>
</organism>
<evidence type="ECO:0000313" key="5">
    <source>
        <dbReference type="Proteomes" id="UP000218767"/>
    </source>
</evidence>
<proteinExistence type="predicted"/>
<sequence>MSVELHLIRHGETNWNKERRVQGQSESQLTDLGIQQAKELGQRIGHLKFDKIYCSSSLRTRQTAEHAFPDSTTEINYLDELREIFLGPWEGHLYEDLAVREPESHRHFWEQPHLFQVNGAESFFELQQRAIDAVAEIEATHRAPSASNKKVAIVSHGALIKSYLCHVEGRSMDQLWAPPRMHNCAHSIVAFSEDNVTRGANILQYADQPFIKE</sequence>
<evidence type="ECO:0008006" key="6">
    <source>
        <dbReference type="Google" id="ProtNLM"/>
    </source>
</evidence>
<evidence type="ECO:0000256" key="3">
    <source>
        <dbReference type="PIRSR" id="PIRSR613078-2"/>
    </source>
</evidence>
<dbReference type="InterPro" id="IPR029033">
    <property type="entry name" value="His_PPase_superfam"/>
</dbReference>
<dbReference type="PROSITE" id="PS00175">
    <property type="entry name" value="PG_MUTASE"/>
    <property type="match status" value="1"/>
</dbReference>
<dbReference type="PANTHER" id="PTHR48100:SF1">
    <property type="entry name" value="HISTIDINE PHOSPHATASE FAMILY PROTEIN-RELATED"/>
    <property type="match status" value="1"/>
</dbReference>
<accession>A0A2A4XJF1</accession>
<name>A0A2A4XJF1_9GAMM</name>
<dbReference type="GO" id="GO:0016791">
    <property type="term" value="F:phosphatase activity"/>
    <property type="evidence" value="ECO:0007669"/>
    <property type="project" value="TreeGrafter"/>
</dbReference>
<dbReference type="AlphaFoldDB" id="A0A2A4XJF1"/>
<comment type="caution">
    <text evidence="4">The sequence shown here is derived from an EMBL/GenBank/DDBJ whole genome shotgun (WGS) entry which is preliminary data.</text>
</comment>
<dbReference type="InterPro" id="IPR013078">
    <property type="entry name" value="His_Pase_superF_clade-1"/>
</dbReference>
<dbReference type="CDD" id="cd07067">
    <property type="entry name" value="HP_PGM_like"/>
    <property type="match status" value="1"/>
</dbReference>
<dbReference type="SMART" id="SM00855">
    <property type="entry name" value="PGAM"/>
    <property type="match status" value="1"/>
</dbReference>
<dbReference type="EMBL" id="NVUL01000001">
    <property type="protein sequence ID" value="PCI82421.1"/>
    <property type="molecule type" value="Genomic_DNA"/>
</dbReference>
<feature type="binding site" evidence="3">
    <location>
        <begin position="9"/>
        <end position="16"/>
    </location>
    <ligand>
        <name>substrate</name>
    </ligand>
</feature>
<dbReference type="InterPro" id="IPR050275">
    <property type="entry name" value="PGM_Phosphatase"/>
</dbReference>
<gene>
    <name evidence="4" type="ORF">COB20_00105</name>
</gene>
<evidence type="ECO:0000313" key="4">
    <source>
        <dbReference type="EMBL" id="PCI82421.1"/>
    </source>
</evidence>
<dbReference type="Pfam" id="PF00300">
    <property type="entry name" value="His_Phos_1"/>
    <property type="match status" value="1"/>
</dbReference>
<feature type="binding site" evidence="3">
    <location>
        <position position="59"/>
    </location>
    <ligand>
        <name>substrate</name>
    </ligand>
</feature>
<dbReference type="InterPro" id="IPR001345">
    <property type="entry name" value="PG/BPGM_mutase_AS"/>
</dbReference>
<keyword evidence="2" id="KW-0413">Isomerase</keyword>